<proteinExistence type="inferred from homology"/>
<evidence type="ECO:0000313" key="3">
    <source>
        <dbReference type="EMBL" id="GAA4738151.1"/>
    </source>
</evidence>
<dbReference type="Pfam" id="PF08327">
    <property type="entry name" value="AHSA1"/>
    <property type="match status" value="1"/>
</dbReference>
<evidence type="ECO:0000259" key="2">
    <source>
        <dbReference type="Pfam" id="PF08327"/>
    </source>
</evidence>
<dbReference type="SUPFAM" id="SSF55961">
    <property type="entry name" value="Bet v1-like"/>
    <property type="match status" value="1"/>
</dbReference>
<dbReference type="CDD" id="cd07814">
    <property type="entry name" value="SRPBCC_CalC_Aha1-like"/>
    <property type="match status" value="1"/>
</dbReference>
<comment type="caution">
    <text evidence="3">The sequence shown here is derived from an EMBL/GenBank/DDBJ whole genome shotgun (WGS) entry which is preliminary data.</text>
</comment>
<feature type="domain" description="Activator of Hsp90 ATPase homologue 1/2-like C-terminal" evidence="2">
    <location>
        <begin position="25"/>
        <end position="144"/>
    </location>
</feature>
<dbReference type="EMBL" id="BAABLP010000001">
    <property type="protein sequence ID" value="GAA4738151.1"/>
    <property type="molecule type" value="Genomic_DNA"/>
</dbReference>
<dbReference type="Proteomes" id="UP001500121">
    <property type="component" value="Unassembled WGS sequence"/>
</dbReference>
<dbReference type="InterPro" id="IPR013538">
    <property type="entry name" value="ASHA1/2-like_C"/>
</dbReference>
<sequence length="170" mass="18715">MRDEDADVSGPGSGDALTLTATARAQPAALWRSLTERREQWWPGMRFDAEPGAALREEWTEDGQVRIATGVVLESSPGVRLAFAWQQPEWEAPLRVVFSLAPAPDGTVVRLHETGFAALGVGARLLGEHLEGWRFHLANLAAHAEDDERGHAPERWNEGVSAVHLDRIRP</sequence>
<evidence type="ECO:0000256" key="1">
    <source>
        <dbReference type="ARBA" id="ARBA00006817"/>
    </source>
</evidence>
<gene>
    <name evidence="3" type="ORF">GCM10025783_05850</name>
</gene>
<name>A0ABP8YVN9_9MICO</name>
<dbReference type="InterPro" id="IPR023393">
    <property type="entry name" value="START-like_dom_sf"/>
</dbReference>
<comment type="similarity">
    <text evidence="1">Belongs to the AHA1 family.</text>
</comment>
<evidence type="ECO:0000313" key="4">
    <source>
        <dbReference type="Proteomes" id="UP001500121"/>
    </source>
</evidence>
<protein>
    <recommendedName>
        <fullName evidence="2">Activator of Hsp90 ATPase homologue 1/2-like C-terminal domain-containing protein</fullName>
    </recommendedName>
</protein>
<dbReference type="Gene3D" id="3.30.530.20">
    <property type="match status" value="1"/>
</dbReference>
<organism evidence="3 4">
    <name type="scientific">Amnibacterium soli</name>
    <dbReference type="NCBI Taxonomy" id="1282736"/>
    <lineage>
        <taxon>Bacteria</taxon>
        <taxon>Bacillati</taxon>
        <taxon>Actinomycetota</taxon>
        <taxon>Actinomycetes</taxon>
        <taxon>Micrococcales</taxon>
        <taxon>Microbacteriaceae</taxon>
        <taxon>Amnibacterium</taxon>
    </lineage>
</organism>
<accession>A0ABP8YVN9</accession>
<reference evidence="4" key="1">
    <citation type="journal article" date="2019" name="Int. J. Syst. Evol. Microbiol.">
        <title>The Global Catalogue of Microorganisms (GCM) 10K type strain sequencing project: providing services to taxonomists for standard genome sequencing and annotation.</title>
        <authorList>
            <consortium name="The Broad Institute Genomics Platform"/>
            <consortium name="The Broad Institute Genome Sequencing Center for Infectious Disease"/>
            <person name="Wu L."/>
            <person name="Ma J."/>
        </authorList>
    </citation>
    <scope>NUCLEOTIDE SEQUENCE [LARGE SCALE GENOMIC DNA]</scope>
    <source>
        <strain evidence="4">JCM 19015</strain>
    </source>
</reference>
<keyword evidence="4" id="KW-1185">Reference proteome</keyword>